<gene>
    <name evidence="2" type="ORF">HAND1043_LOCUS15040</name>
</gene>
<feature type="compositionally biased region" description="Basic and acidic residues" evidence="1">
    <location>
        <begin position="145"/>
        <end position="167"/>
    </location>
</feature>
<evidence type="ECO:0000313" key="2">
    <source>
        <dbReference type="EMBL" id="CAD8748543.1"/>
    </source>
</evidence>
<feature type="region of interest" description="Disordered" evidence="1">
    <location>
        <begin position="1"/>
        <end position="73"/>
    </location>
</feature>
<sequence>MAGHGRGTWERRESGESVRSQSMDSIESGKSIHNAEGRQRALSVALGNGGQTEGSHGFAAMPQHSHQPKRHAGGMPMLGPMKHLLAKQSHIRTNNIQQQQHRAIVEKARREKEADEKRRQELELEHRRHQFAMLDAVIIAATEKMHAEQRKKEKEKEERQNKLEGRGRKGKSKKQVNMKAGTKAMMFTTKAPQAYEHLPILENSKSLAGVCGFKSRGGFML</sequence>
<proteinExistence type="predicted"/>
<name>A0A6T8MBX7_HEMAN</name>
<evidence type="ECO:0000256" key="1">
    <source>
        <dbReference type="SAM" id="MobiDB-lite"/>
    </source>
</evidence>
<reference evidence="2" key="1">
    <citation type="submission" date="2021-01" db="EMBL/GenBank/DDBJ databases">
        <authorList>
            <person name="Corre E."/>
            <person name="Pelletier E."/>
            <person name="Niang G."/>
            <person name="Scheremetjew M."/>
            <person name="Finn R."/>
            <person name="Kale V."/>
            <person name="Holt S."/>
            <person name="Cochrane G."/>
            <person name="Meng A."/>
            <person name="Brown T."/>
            <person name="Cohen L."/>
        </authorList>
    </citation>
    <scope>NUCLEOTIDE SEQUENCE</scope>
    <source>
        <strain evidence="2">CCMP441</strain>
    </source>
</reference>
<organism evidence="2">
    <name type="scientific">Hemiselmis andersenii</name>
    <name type="common">Cryptophyte alga</name>
    <dbReference type="NCBI Taxonomy" id="464988"/>
    <lineage>
        <taxon>Eukaryota</taxon>
        <taxon>Cryptophyceae</taxon>
        <taxon>Cryptomonadales</taxon>
        <taxon>Hemiselmidaceae</taxon>
        <taxon>Hemiselmis</taxon>
    </lineage>
</organism>
<dbReference type="EMBL" id="HBFK01024441">
    <property type="protein sequence ID" value="CAD8748543.1"/>
    <property type="molecule type" value="Transcribed_RNA"/>
</dbReference>
<feature type="compositionally biased region" description="Basic and acidic residues" evidence="1">
    <location>
        <begin position="7"/>
        <end position="16"/>
    </location>
</feature>
<protein>
    <submittedName>
        <fullName evidence="2">Uncharacterized protein</fullName>
    </submittedName>
</protein>
<accession>A0A6T8MBX7</accession>
<dbReference type="AlphaFoldDB" id="A0A6T8MBX7"/>
<feature type="region of interest" description="Disordered" evidence="1">
    <location>
        <begin position="145"/>
        <end position="178"/>
    </location>
</feature>